<dbReference type="EMBL" id="AOJD01000012">
    <property type="protein sequence ID" value="ELZ41032.1"/>
    <property type="molecule type" value="Genomic_DNA"/>
</dbReference>
<feature type="transmembrane region" description="Helical" evidence="2">
    <location>
        <begin position="150"/>
        <end position="167"/>
    </location>
</feature>
<feature type="transmembrane region" description="Helical" evidence="2">
    <location>
        <begin position="66"/>
        <end position="90"/>
    </location>
</feature>
<organism evidence="3 4">
    <name type="scientific">Halorubrum tebenquichense DSM 14210</name>
    <dbReference type="NCBI Taxonomy" id="1227485"/>
    <lineage>
        <taxon>Archaea</taxon>
        <taxon>Methanobacteriati</taxon>
        <taxon>Methanobacteriota</taxon>
        <taxon>Stenosarchaea group</taxon>
        <taxon>Halobacteria</taxon>
        <taxon>Halobacteriales</taxon>
        <taxon>Haloferacaceae</taxon>
        <taxon>Halorubrum</taxon>
    </lineage>
</organism>
<protein>
    <submittedName>
        <fullName evidence="3">Uncharacterized protein</fullName>
    </submittedName>
</protein>
<keyword evidence="2" id="KW-0472">Membrane</keyword>
<dbReference type="PATRIC" id="fig|1227485.3.peg.208"/>
<reference evidence="3 4" key="1">
    <citation type="journal article" date="2014" name="PLoS Genet.">
        <title>Phylogenetically driven sequencing of extremely halophilic archaea reveals strategies for static and dynamic osmo-response.</title>
        <authorList>
            <person name="Becker E.A."/>
            <person name="Seitzer P.M."/>
            <person name="Tritt A."/>
            <person name="Larsen D."/>
            <person name="Krusor M."/>
            <person name="Yao A.I."/>
            <person name="Wu D."/>
            <person name="Madern D."/>
            <person name="Eisen J.A."/>
            <person name="Darling A.E."/>
            <person name="Facciotti M.T."/>
        </authorList>
    </citation>
    <scope>NUCLEOTIDE SEQUENCE [LARGE SCALE GENOMIC DNA]</scope>
    <source>
        <strain evidence="3 4">DSM 14210</strain>
    </source>
</reference>
<keyword evidence="2" id="KW-1133">Transmembrane helix</keyword>
<gene>
    <name evidence="3" type="ORF">C472_01147</name>
</gene>
<feature type="compositionally biased region" description="Basic and acidic residues" evidence="1">
    <location>
        <begin position="43"/>
        <end position="53"/>
    </location>
</feature>
<evidence type="ECO:0000256" key="1">
    <source>
        <dbReference type="SAM" id="MobiDB-lite"/>
    </source>
</evidence>
<feature type="region of interest" description="Disordered" evidence="1">
    <location>
        <begin position="1"/>
        <end position="53"/>
    </location>
</feature>
<dbReference type="OrthoDB" id="329341at2157"/>
<feature type="transmembrane region" description="Helical" evidence="2">
    <location>
        <begin position="102"/>
        <end position="129"/>
    </location>
</feature>
<dbReference type="Proteomes" id="UP000011523">
    <property type="component" value="Unassembled WGS sequence"/>
</dbReference>
<comment type="caution">
    <text evidence="3">The sequence shown here is derived from an EMBL/GenBank/DDBJ whole genome shotgun (WGS) entry which is preliminary data.</text>
</comment>
<dbReference type="AlphaFoldDB" id="M0E284"/>
<accession>M0E284</accession>
<sequence length="335" mass="34787">MPSDSGTAGDAAQTAVAPTESDRETGVVDGDSPSEASVETDEDAARDADEGRIEWGPVRHDRLRSLVTGGSVGVTGVLLVAVLGVAAAMLSEAATGGISIPAVGPAGVVAGVGLLVALAVTTLPSLYVWYSETEADEWSLARLRDAAGTLRPGWTLGGLGVVLALVFGLPGDFLSALWPLFWVVWALPAIAQSAGTIVRLDAAAATVERTYIKRDHTRTDDLGSVIRTRRIDLPRTTVFLLAYRGNTWYRSTPWLFVPTDRADEVESALDAVLAESDGPDRASVPERLTLAALGSFSLVVGILMAIAGGEGAGGLALALLTAPFSLLFLALAARL</sequence>
<feature type="transmembrane region" description="Helical" evidence="2">
    <location>
        <begin position="313"/>
        <end position="333"/>
    </location>
</feature>
<proteinExistence type="predicted"/>
<evidence type="ECO:0000313" key="4">
    <source>
        <dbReference type="Proteomes" id="UP000011523"/>
    </source>
</evidence>
<dbReference type="RefSeq" id="WP_006627939.1">
    <property type="nucleotide sequence ID" value="NZ_AOJD01000012.1"/>
</dbReference>
<name>M0E284_9EURY</name>
<evidence type="ECO:0000313" key="3">
    <source>
        <dbReference type="EMBL" id="ELZ41032.1"/>
    </source>
</evidence>
<keyword evidence="2" id="KW-0812">Transmembrane</keyword>
<evidence type="ECO:0000256" key="2">
    <source>
        <dbReference type="SAM" id="Phobius"/>
    </source>
</evidence>
<keyword evidence="4" id="KW-1185">Reference proteome</keyword>
<feature type="transmembrane region" description="Helical" evidence="2">
    <location>
        <begin position="288"/>
        <end position="307"/>
    </location>
</feature>